<dbReference type="PANTHER" id="PTHR11724:SF1">
    <property type="entry name" value="LEPTIN"/>
    <property type="match status" value="1"/>
</dbReference>
<dbReference type="Pfam" id="PF02024">
    <property type="entry name" value="Leptin"/>
    <property type="match status" value="1"/>
</dbReference>
<accession>A0AAN9D4C2</accession>
<dbReference type="InterPro" id="IPR009079">
    <property type="entry name" value="4_helix_cytokine-like_core"/>
</dbReference>
<dbReference type="GO" id="GO:0005576">
    <property type="term" value="C:extracellular region"/>
    <property type="evidence" value="ECO:0007669"/>
    <property type="project" value="UniProtKB-SubCell"/>
</dbReference>
<sequence length="155" mass="17680">MLFLIDGIPIQPDRLRNFKLQADNLINRIMEHIEKLQLYPNLHIGNPELDVLAEKPIKGLGSIVDTLTTIEKVLQRLPKGHASQIRSYVSTLLDYFNETMTFMHCTPKEPANGRSLDAFLEDNATHHITLAYATLDILKQFLQKLKANLDQLKSC</sequence>
<dbReference type="Proteomes" id="UP001364617">
    <property type="component" value="Unassembled WGS sequence"/>
</dbReference>
<dbReference type="PANTHER" id="PTHR11724">
    <property type="entry name" value="LEPTIN"/>
    <property type="match status" value="1"/>
</dbReference>
<proteinExistence type="inferred from homology"/>
<evidence type="ECO:0000256" key="1">
    <source>
        <dbReference type="ARBA" id="ARBA00004613"/>
    </source>
</evidence>
<evidence type="ECO:0000256" key="3">
    <source>
        <dbReference type="ARBA" id="ARBA00021421"/>
    </source>
</evidence>
<protein>
    <recommendedName>
        <fullName evidence="3">Leptin</fullName>
    </recommendedName>
    <alternativeName>
        <fullName evidence="5">Obesity factor</fullName>
    </alternativeName>
</protein>
<comment type="caution">
    <text evidence="6">The sequence shown here is derived from an EMBL/GenBank/DDBJ whole genome shotgun (WGS) entry which is preliminary data.</text>
</comment>
<evidence type="ECO:0000256" key="2">
    <source>
        <dbReference type="ARBA" id="ARBA00005834"/>
    </source>
</evidence>
<dbReference type="AlphaFoldDB" id="A0AAN9D4C2"/>
<evidence type="ECO:0000313" key="6">
    <source>
        <dbReference type="EMBL" id="KAK7160464.1"/>
    </source>
</evidence>
<comment type="subcellular location">
    <subcellularLocation>
        <location evidence="1">Secreted</location>
    </subcellularLocation>
</comment>
<dbReference type="GO" id="GO:0005179">
    <property type="term" value="F:hormone activity"/>
    <property type="evidence" value="ECO:0007669"/>
    <property type="project" value="InterPro"/>
</dbReference>
<keyword evidence="4" id="KW-0964">Secreted</keyword>
<dbReference type="InterPro" id="IPR000065">
    <property type="entry name" value="Leptin"/>
</dbReference>
<organism evidence="6 7">
    <name type="scientific">Phoxinus phoxinus</name>
    <name type="common">Eurasian minnow</name>
    <dbReference type="NCBI Taxonomy" id="58324"/>
    <lineage>
        <taxon>Eukaryota</taxon>
        <taxon>Metazoa</taxon>
        <taxon>Chordata</taxon>
        <taxon>Craniata</taxon>
        <taxon>Vertebrata</taxon>
        <taxon>Euteleostomi</taxon>
        <taxon>Actinopterygii</taxon>
        <taxon>Neopterygii</taxon>
        <taxon>Teleostei</taxon>
        <taxon>Ostariophysi</taxon>
        <taxon>Cypriniformes</taxon>
        <taxon>Leuciscidae</taxon>
        <taxon>Phoxininae</taxon>
        <taxon>Phoxinus</taxon>
    </lineage>
</organism>
<comment type="similarity">
    <text evidence="2">Belongs to the leptin family.</text>
</comment>
<dbReference type="SUPFAM" id="SSF47266">
    <property type="entry name" value="4-helical cytokines"/>
    <property type="match status" value="1"/>
</dbReference>
<evidence type="ECO:0000256" key="4">
    <source>
        <dbReference type="ARBA" id="ARBA00022525"/>
    </source>
</evidence>
<evidence type="ECO:0000313" key="7">
    <source>
        <dbReference type="Proteomes" id="UP001364617"/>
    </source>
</evidence>
<evidence type="ECO:0000256" key="5">
    <source>
        <dbReference type="ARBA" id="ARBA00030981"/>
    </source>
</evidence>
<reference evidence="6 7" key="1">
    <citation type="submission" date="2024-02" db="EMBL/GenBank/DDBJ databases">
        <title>Chromosome-level genome assembly of the Eurasian Minnow (Phoxinus phoxinus).</title>
        <authorList>
            <person name="Oriowo T.O."/>
            <person name="Martin S."/>
            <person name="Stange M."/>
            <person name="Chrysostomakis Y."/>
            <person name="Brown T."/>
            <person name="Winkler S."/>
            <person name="Kukowka S."/>
            <person name="Myers E.W."/>
            <person name="Bohne A."/>
        </authorList>
    </citation>
    <scope>NUCLEOTIDE SEQUENCE [LARGE SCALE GENOMIC DNA]</scope>
    <source>
        <strain evidence="6">ZFMK-TIS-60720</strain>
        <tissue evidence="6">Whole Organism</tissue>
    </source>
</reference>
<keyword evidence="7" id="KW-1185">Reference proteome</keyword>
<gene>
    <name evidence="6" type="ORF">R3I93_008187</name>
</gene>
<dbReference type="Gene3D" id="1.20.1250.10">
    <property type="match status" value="1"/>
</dbReference>
<name>A0AAN9D4C2_9TELE</name>
<dbReference type="EMBL" id="JAYKXH010000008">
    <property type="protein sequence ID" value="KAK7160464.1"/>
    <property type="molecule type" value="Genomic_DNA"/>
</dbReference>